<name>A0AA87XY22_9BURK</name>
<proteinExistence type="predicted"/>
<protein>
    <submittedName>
        <fullName evidence="1">Uncharacterized protein</fullName>
    </submittedName>
</protein>
<dbReference type="EMBL" id="BMWV01000007">
    <property type="protein sequence ID" value="GGY48874.1"/>
    <property type="molecule type" value="Genomic_DNA"/>
</dbReference>
<reference evidence="1" key="1">
    <citation type="journal article" date="2014" name="Int. J. Syst. Evol. Microbiol.">
        <title>Complete genome sequence of Corynebacterium casei LMG S-19264T (=DSM 44701T), isolated from a smear-ripened cheese.</title>
        <authorList>
            <consortium name="US DOE Joint Genome Institute (JGI-PGF)"/>
            <person name="Walter F."/>
            <person name="Albersmeier A."/>
            <person name="Kalinowski J."/>
            <person name="Ruckert C."/>
        </authorList>
    </citation>
    <scope>NUCLEOTIDE SEQUENCE</scope>
    <source>
        <strain evidence="1">KCTC 12343</strain>
    </source>
</reference>
<evidence type="ECO:0000313" key="2">
    <source>
        <dbReference type="Proteomes" id="UP000628442"/>
    </source>
</evidence>
<dbReference type="Proteomes" id="UP000628442">
    <property type="component" value="Unassembled WGS sequence"/>
</dbReference>
<organism evidence="1 2">
    <name type="scientific">Pseudoduganella albidiflava</name>
    <dbReference type="NCBI Taxonomy" id="321983"/>
    <lineage>
        <taxon>Bacteria</taxon>
        <taxon>Pseudomonadati</taxon>
        <taxon>Pseudomonadota</taxon>
        <taxon>Betaproteobacteria</taxon>
        <taxon>Burkholderiales</taxon>
        <taxon>Oxalobacteraceae</taxon>
        <taxon>Telluria group</taxon>
        <taxon>Pseudoduganella</taxon>
    </lineage>
</organism>
<sequence length="169" mass="17997">MSFFAYTAGFAIRVAPPSPARFPVISSSRTTLSNGLLFCIALAAGASASAAPRLVCQLAQGGTATRIEVAPTSDPYTVATRQINHFRFKAVVVGDAGGVEYVKLYTYYETARGGAEEGGDKLRLVHQAKYVAPALQHDNGPGLTGTVYVYEPRLGREFSYDCALREVAA</sequence>
<accession>A0AA87XY22</accession>
<reference evidence="1" key="2">
    <citation type="submission" date="2022-12" db="EMBL/GenBank/DDBJ databases">
        <authorList>
            <person name="Sun Q."/>
            <person name="Kim S."/>
        </authorList>
    </citation>
    <scope>NUCLEOTIDE SEQUENCE</scope>
    <source>
        <strain evidence="1">KCTC 12343</strain>
    </source>
</reference>
<gene>
    <name evidence="1" type="ORF">GCM10007387_33930</name>
</gene>
<evidence type="ECO:0000313" key="1">
    <source>
        <dbReference type="EMBL" id="GGY48874.1"/>
    </source>
</evidence>
<comment type="caution">
    <text evidence="1">The sequence shown here is derived from an EMBL/GenBank/DDBJ whole genome shotgun (WGS) entry which is preliminary data.</text>
</comment>
<dbReference type="AlphaFoldDB" id="A0AA87XY22"/>